<dbReference type="Proteomes" id="UP000199315">
    <property type="component" value="Unassembled WGS sequence"/>
</dbReference>
<evidence type="ECO:0000256" key="2">
    <source>
        <dbReference type="ARBA" id="ARBA00022475"/>
    </source>
</evidence>
<gene>
    <name evidence="7" type="ORF">SAMN05421730_102138</name>
</gene>
<dbReference type="EMBL" id="FMKA01000021">
    <property type="protein sequence ID" value="SCP98490.1"/>
    <property type="molecule type" value="Genomic_DNA"/>
</dbReference>
<evidence type="ECO:0000256" key="5">
    <source>
        <dbReference type="ARBA" id="ARBA00023136"/>
    </source>
</evidence>
<feature type="transmembrane region" description="Helical" evidence="6">
    <location>
        <begin position="120"/>
        <end position="138"/>
    </location>
</feature>
<dbReference type="AlphaFoldDB" id="A0A1D3TW80"/>
<dbReference type="OrthoDB" id="9813906at2"/>
<dbReference type="GO" id="GO:0005886">
    <property type="term" value="C:plasma membrane"/>
    <property type="evidence" value="ECO:0007669"/>
    <property type="project" value="UniProtKB-SubCell"/>
</dbReference>
<keyword evidence="3 6" id="KW-0812">Transmembrane</keyword>
<feature type="transmembrane region" description="Helical" evidence="6">
    <location>
        <begin position="46"/>
        <end position="62"/>
    </location>
</feature>
<keyword evidence="4 6" id="KW-1133">Transmembrane helix</keyword>
<feature type="transmembrane region" description="Helical" evidence="6">
    <location>
        <begin position="211"/>
        <end position="233"/>
    </location>
</feature>
<accession>A0A1D3TW80</accession>
<sequence>METTKVQSFIRNNVLVFILIGICALFSILSPNFLSVTNLLNVATQNAYLIIASIGVSLVMISGGTDLSIGQLISVVAICTGAALEWMQLPLPIVLLFGLTVGVLLGLFNGFVANLLNIHPMIVTLATMTMFQGISFLISGSKAIYDLDASFKYIGQGYVGPIPVPVIIVIVIAVIVDFVAKKTYFGRFIYAAGGNPEAARLAGVSVKTIKLAVFAICGFLGAVASIVMVARAGSANSTMGPGTEFNAITACVLGGISFIGGEGRVKGVVVGVLILGVLSNGMQLVGLGIYVQYVVKGLILLLSIGYDTYQKQAKVKKVVTTKTA</sequence>
<reference evidence="7 8" key="1">
    <citation type="submission" date="2016-09" db="EMBL/GenBank/DDBJ databases">
        <authorList>
            <person name="Capua I."/>
            <person name="De Benedictis P."/>
            <person name="Joannis T."/>
            <person name="Lombin L.H."/>
            <person name="Cattoli G."/>
        </authorList>
    </citation>
    <scope>NUCLEOTIDE SEQUENCE [LARGE SCALE GENOMIC DNA]</scope>
    <source>
        <strain evidence="7 8">GluBS11</strain>
    </source>
</reference>
<dbReference type="GO" id="GO:0022857">
    <property type="term" value="F:transmembrane transporter activity"/>
    <property type="evidence" value="ECO:0007669"/>
    <property type="project" value="InterPro"/>
</dbReference>
<evidence type="ECO:0000256" key="4">
    <source>
        <dbReference type="ARBA" id="ARBA00022989"/>
    </source>
</evidence>
<evidence type="ECO:0000256" key="6">
    <source>
        <dbReference type="SAM" id="Phobius"/>
    </source>
</evidence>
<dbReference type="InterPro" id="IPR001851">
    <property type="entry name" value="ABC_transp_permease"/>
</dbReference>
<dbReference type="PANTHER" id="PTHR32196">
    <property type="entry name" value="ABC TRANSPORTER PERMEASE PROTEIN YPHD-RELATED-RELATED"/>
    <property type="match status" value="1"/>
</dbReference>
<evidence type="ECO:0000313" key="7">
    <source>
        <dbReference type="EMBL" id="SCP98490.1"/>
    </source>
</evidence>
<keyword evidence="2" id="KW-1003">Cell membrane</keyword>
<dbReference type="STRING" id="1619234.SAMN05421730_102138"/>
<evidence type="ECO:0000313" key="8">
    <source>
        <dbReference type="Proteomes" id="UP000199315"/>
    </source>
</evidence>
<proteinExistence type="predicted"/>
<feature type="transmembrane region" description="Helical" evidence="6">
    <location>
        <begin position="158"/>
        <end position="180"/>
    </location>
</feature>
<organism evidence="7 8">
    <name type="scientific">Anaerobium acetethylicum</name>
    <dbReference type="NCBI Taxonomy" id="1619234"/>
    <lineage>
        <taxon>Bacteria</taxon>
        <taxon>Bacillati</taxon>
        <taxon>Bacillota</taxon>
        <taxon>Clostridia</taxon>
        <taxon>Lachnospirales</taxon>
        <taxon>Lachnospiraceae</taxon>
        <taxon>Anaerobium</taxon>
    </lineage>
</organism>
<dbReference type="RefSeq" id="WP_091235506.1">
    <property type="nucleotide sequence ID" value="NZ_FMKA01000021.1"/>
</dbReference>
<feature type="transmembrane region" description="Helical" evidence="6">
    <location>
        <begin position="12"/>
        <end position="34"/>
    </location>
</feature>
<evidence type="ECO:0000256" key="3">
    <source>
        <dbReference type="ARBA" id="ARBA00022692"/>
    </source>
</evidence>
<evidence type="ECO:0000256" key="1">
    <source>
        <dbReference type="ARBA" id="ARBA00004651"/>
    </source>
</evidence>
<keyword evidence="5 6" id="KW-0472">Membrane</keyword>
<feature type="transmembrane region" description="Helical" evidence="6">
    <location>
        <begin position="93"/>
        <end position="113"/>
    </location>
</feature>
<keyword evidence="8" id="KW-1185">Reference proteome</keyword>
<dbReference type="Pfam" id="PF02653">
    <property type="entry name" value="BPD_transp_2"/>
    <property type="match status" value="1"/>
</dbReference>
<protein>
    <submittedName>
        <fullName evidence="7">Ribose transport system permease protein</fullName>
    </submittedName>
</protein>
<dbReference type="CDD" id="cd06579">
    <property type="entry name" value="TM_PBP1_transp_AraH_like"/>
    <property type="match status" value="1"/>
</dbReference>
<name>A0A1D3TW80_9FIRM</name>
<comment type="subcellular location">
    <subcellularLocation>
        <location evidence="1">Cell membrane</location>
        <topology evidence="1">Multi-pass membrane protein</topology>
    </subcellularLocation>
</comment>